<name>A0A250K025_9BACT</name>
<evidence type="ECO:0000313" key="3">
    <source>
        <dbReference type="Proteomes" id="UP000217343"/>
    </source>
</evidence>
<protein>
    <recommendedName>
        <fullName evidence="1">Schlafen AlbA-2 domain-containing protein</fullName>
    </recommendedName>
</protein>
<dbReference type="InterPro" id="IPR038461">
    <property type="entry name" value="Schlafen_AlbA_2_dom_sf"/>
</dbReference>
<dbReference type="Pfam" id="PF04326">
    <property type="entry name" value="SLFN_AlbA_2"/>
    <property type="match status" value="1"/>
</dbReference>
<sequence>MVLSVLKTLAAFINTDGGTLLIGVANDGTLVGLGPDKFESEDRMSLRLVELIKDRMGTSHMMYIHPRFDDYQGGRVLAVDYLPGRSPIFVKDGNVERFYVRAGPSSQDLSGARMQAYIQERFRS</sequence>
<dbReference type="EMBL" id="CP022203">
    <property type="protein sequence ID" value="ATB49454.1"/>
    <property type="molecule type" value="Genomic_DNA"/>
</dbReference>
<evidence type="ECO:0000313" key="2">
    <source>
        <dbReference type="EMBL" id="ATB49454.1"/>
    </source>
</evidence>
<accession>A0A250K025</accession>
<organism evidence="2 3">
    <name type="scientific">Corallococcus macrosporus DSM 14697</name>
    <dbReference type="NCBI Taxonomy" id="1189310"/>
    <lineage>
        <taxon>Bacteria</taxon>
        <taxon>Pseudomonadati</taxon>
        <taxon>Myxococcota</taxon>
        <taxon>Myxococcia</taxon>
        <taxon>Myxococcales</taxon>
        <taxon>Cystobacterineae</taxon>
        <taxon>Myxococcaceae</taxon>
        <taxon>Corallococcus</taxon>
    </lineage>
</organism>
<proteinExistence type="predicted"/>
<dbReference type="Gene3D" id="3.30.950.30">
    <property type="entry name" value="Schlafen, AAA domain"/>
    <property type="match status" value="1"/>
</dbReference>
<dbReference type="Proteomes" id="UP000217343">
    <property type="component" value="Chromosome"/>
</dbReference>
<evidence type="ECO:0000259" key="1">
    <source>
        <dbReference type="Pfam" id="PF04326"/>
    </source>
</evidence>
<keyword evidence="3" id="KW-1185">Reference proteome</keyword>
<dbReference type="KEGG" id="mmas:MYMAC_005099"/>
<dbReference type="InterPro" id="IPR007421">
    <property type="entry name" value="Schlafen_AlbA_2_dom"/>
</dbReference>
<feature type="domain" description="Schlafen AlbA-2" evidence="1">
    <location>
        <begin position="5"/>
        <end position="109"/>
    </location>
</feature>
<reference evidence="2 3" key="1">
    <citation type="submission" date="2017-06" db="EMBL/GenBank/DDBJ databases">
        <title>Sequencing and comparative analysis of myxobacterial genomes.</title>
        <authorList>
            <person name="Rupp O."/>
            <person name="Goesmann A."/>
            <person name="Sogaard-Andersen L."/>
        </authorList>
    </citation>
    <scope>NUCLEOTIDE SEQUENCE [LARGE SCALE GENOMIC DNA]</scope>
    <source>
        <strain evidence="2 3">DSM 14697</strain>
    </source>
</reference>
<dbReference type="AlphaFoldDB" id="A0A250K025"/>
<gene>
    <name evidence="2" type="ORF">MYMAC_005099</name>
</gene>